<feature type="compositionally biased region" description="Basic and acidic residues" evidence="1">
    <location>
        <begin position="24"/>
        <end position="36"/>
    </location>
</feature>
<evidence type="ECO:0000313" key="2">
    <source>
        <dbReference type="EMBL" id="KAJ6819727.1"/>
    </source>
</evidence>
<proteinExistence type="predicted"/>
<protein>
    <submittedName>
        <fullName evidence="2">Peroxisomal membrane protein PMP22-like</fullName>
    </submittedName>
</protein>
<dbReference type="Proteomes" id="UP001140949">
    <property type="component" value="Unassembled WGS sequence"/>
</dbReference>
<name>A0AAX6FTW6_IRIPA</name>
<feature type="compositionally biased region" description="Pro residues" evidence="1">
    <location>
        <begin position="40"/>
        <end position="49"/>
    </location>
</feature>
<accession>A0AAX6FTW6</accession>
<comment type="caution">
    <text evidence="2">The sequence shown here is derived from an EMBL/GenBank/DDBJ whole genome shotgun (WGS) entry which is preliminary data.</text>
</comment>
<dbReference type="AlphaFoldDB" id="A0AAX6FTW6"/>
<reference evidence="2" key="2">
    <citation type="submission" date="2023-04" db="EMBL/GenBank/DDBJ databases">
        <authorList>
            <person name="Bruccoleri R.E."/>
            <person name="Oakeley E.J."/>
            <person name="Faust A.-M."/>
            <person name="Dessus-Babus S."/>
            <person name="Altorfer M."/>
            <person name="Burckhardt D."/>
            <person name="Oertli M."/>
            <person name="Naumann U."/>
            <person name="Petersen F."/>
            <person name="Wong J."/>
        </authorList>
    </citation>
    <scope>NUCLEOTIDE SEQUENCE</scope>
    <source>
        <strain evidence="2">GSM-AAB239-AS_SAM_17_03QT</strain>
        <tissue evidence="2">Leaf</tissue>
    </source>
</reference>
<evidence type="ECO:0000313" key="3">
    <source>
        <dbReference type="Proteomes" id="UP001140949"/>
    </source>
</evidence>
<gene>
    <name evidence="2" type="ORF">M6B38_400970</name>
</gene>
<keyword evidence="3" id="KW-1185">Reference proteome</keyword>
<organism evidence="2 3">
    <name type="scientific">Iris pallida</name>
    <name type="common">Sweet iris</name>
    <dbReference type="NCBI Taxonomy" id="29817"/>
    <lineage>
        <taxon>Eukaryota</taxon>
        <taxon>Viridiplantae</taxon>
        <taxon>Streptophyta</taxon>
        <taxon>Embryophyta</taxon>
        <taxon>Tracheophyta</taxon>
        <taxon>Spermatophyta</taxon>
        <taxon>Magnoliopsida</taxon>
        <taxon>Liliopsida</taxon>
        <taxon>Asparagales</taxon>
        <taxon>Iridaceae</taxon>
        <taxon>Iridoideae</taxon>
        <taxon>Irideae</taxon>
        <taxon>Iris</taxon>
    </lineage>
</organism>
<feature type="region of interest" description="Disordered" evidence="1">
    <location>
        <begin position="1"/>
        <end position="94"/>
    </location>
</feature>
<reference evidence="2" key="1">
    <citation type="journal article" date="2023" name="GigaByte">
        <title>Genome assembly of the bearded iris, Iris pallida Lam.</title>
        <authorList>
            <person name="Bruccoleri R.E."/>
            <person name="Oakeley E.J."/>
            <person name="Faust A.M.E."/>
            <person name="Altorfer M."/>
            <person name="Dessus-Babus S."/>
            <person name="Burckhardt D."/>
            <person name="Oertli M."/>
            <person name="Naumann U."/>
            <person name="Petersen F."/>
            <person name="Wong J."/>
        </authorList>
    </citation>
    <scope>NUCLEOTIDE SEQUENCE</scope>
    <source>
        <strain evidence="2">GSM-AAB239-AS_SAM_17_03QT</strain>
    </source>
</reference>
<dbReference type="EMBL" id="JANAVB010025999">
    <property type="protein sequence ID" value="KAJ6819727.1"/>
    <property type="molecule type" value="Genomic_DNA"/>
</dbReference>
<evidence type="ECO:0000256" key="1">
    <source>
        <dbReference type="SAM" id="MobiDB-lite"/>
    </source>
</evidence>
<feature type="compositionally biased region" description="Low complexity" evidence="1">
    <location>
        <begin position="50"/>
        <end position="74"/>
    </location>
</feature>
<sequence length="203" mass="21570">MGSVHAPAPAAPAPDQGRHLRRPGRGERLRRAEALRRPNAPAPPPPPQGPLRVRLRGALRPLPPQAARQALPGEEGQRDGGQEGAAGAGDVLPVEQPPLPALLRAGRRAEAVAARQEQGQEGLPLGAADLVDVLAGRRVGQPPVRAAAVPGRLPQLRRLLLGDLSQPPRPVNRRLDQVNDSSIHCFACLLALSSLIRVWRSTH</sequence>